<dbReference type="Proteomes" id="UP000060487">
    <property type="component" value="Unassembled WGS sequence"/>
</dbReference>
<sequence>MNEVMTTHRKAMDYAEEAFYFKLKGNPERAKELFLLAFELEREAAESYKESAVEPTRSVLYRSAATLAFDCDDFIEAKRLAETALSGSPPEEIAQELIDLLREIYFKCHPDEEGGLPIESILLRGEMAAASEPEHI</sequence>
<gene>
    <name evidence="1" type="ORF">ASN18_0020</name>
</gene>
<keyword evidence="2" id="KW-1185">Reference proteome</keyword>
<organism evidence="1 2">
    <name type="scientific">Candidatus Magnetominusculus xianensis</name>
    <dbReference type="NCBI Taxonomy" id="1748249"/>
    <lineage>
        <taxon>Bacteria</taxon>
        <taxon>Pseudomonadati</taxon>
        <taxon>Nitrospirota</taxon>
        <taxon>Nitrospiria</taxon>
        <taxon>Nitrospirales</taxon>
        <taxon>Nitrospiraceae</taxon>
        <taxon>Candidatus Magnetominusculus</taxon>
    </lineage>
</organism>
<proteinExistence type="predicted"/>
<name>A0ABR5SJU2_9BACT</name>
<evidence type="ECO:0000313" key="2">
    <source>
        <dbReference type="Proteomes" id="UP000060487"/>
    </source>
</evidence>
<protein>
    <submittedName>
        <fullName evidence="1">Uncharacterized protein</fullName>
    </submittedName>
</protein>
<dbReference type="RefSeq" id="WP_236861388.1">
    <property type="nucleotide sequence ID" value="NZ_LNQR01000001.1"/>
</dbReference>
<reference evidence="1 2" key="1">
    <citation type="submission" date="2015-11" db="EMBL/GenBank/DDBJ databases">
        <authorList>
            <person name="Lin W."/>
        </authorList>
    </citation>
    <scope>NUCLEOTIDE SEQUENCE [LARGE SCALE GENOMIC DNA]</scope>
    <source>
        <strain evidence="1 2">HCH-1</strain>
    </source>
</reference>
<dbReference type="EMBL" id="LNQR01000001">
    <property type="protein sequence ID" value="KWT95092.1"/>
    <property type="molecule type" value="Genomic_DNA"/>
</dbReference>
<evidence type="ECO:0000313" key="1">
    <source>
        <dbReference type="EMBL" id="KWT95092.1"/>
    </source>
</evidence>
<accession>A0ABR5SJU2</accession>
<comment type="caution">
    <text evidence="1">The sequence shown here is derived from an EMBL/GenBank/DDBJ whole genome shotgun (WGS) entry which is preliminary data.</text>
</comment>